<evidence type="ECO:0000313" key="2">
    <source>
        <dbReference type="Proteomes" id="UP001432062"/>
    </source>
</evidence>
<dbReference type="EMBL" id="CP109441">
    <property type="protein sequence ID" value="WUV44935.1"/>
    <property type="molecule type" value="Genomic_DNA"/>
</dbReference>
<dbReference type="Proteomes" id="UP001432062">
    <property type="component" value="Chromosome"/>
</dbReference>
<name>A0ABZ1YRN4_9NOCA</name>
<gene>
    <name evidence="1" type="ORF">OG563_38310</name>
</gene>
<reference evidence="1" key="1">
    <citation type="submission" date="2022-10" db="EMBL/GenBank/DDBJ databases">
        <title>The complete genomes of actinobacterial strains from the NBC collection.</title>
        <authorList>
            <person name="Joergensen T.S."/>
            <person name="Alvarez Arevalo M."/>
            <person name="Sterndorff E.B."/>
            <person name="Faurdal D."/>
            <person name="Vuksanovic O."/>
            <person name="Mourched A.-S."/>
            <person name="Charusanti P."/>
            <person name="Shaw S."/>
            <person name="Blin K."/>
            <person name="Weber T."/>
        </authorList>
    </citation>
    <scope>NUCLEOTIDE SEQUENCE</scope>
    <source>
        <strain evidence="1">NBC_01482</strain>
    </source>
</reference>
<dbReference type="RefSeq" id="WP_329408177.1">
    <property type="nucleotide sequence ID" value="NZ_CP109441.1"/>
</dbReference>
<organism evidence="1 2">
    <name type="scientific">Nocardia vinacea</name>
    <dbReference type="NCBI Taxonomy" id="96468"/>
    <lineage>
        <taxon>Bacteria</taxon>
        <taxon>Bacillati</taxon>
        <taxon>Actinomycetota</taxon>
        <taxon>Actinomycetes</taxon>
        <taxon>Mycobacteriales</taxon>
        <taxon>Nocardiaceae</taxon>
        <taxon>Nocardia</taxon>
    </lineage>
</organism>
<proteinExistence type="predicted"/>
<evidence type="ECO:0000313" key="1">
    <source>
        <dbReference type="EMBL" id="WUV44935.1"/>
    </source>
</evidence>
<protein>
    <recommendedName>
        <fullName evidence="3">Transposase</fullName>
    </recommendedName>
</protein>
<accession>A0ABZ1YRN4</accession>
<evidence type="ECO:0008006" key="3">
    <source>
        <dbReference type="Google" id="ProtNLM"/>
    </source>
</evidence>
<sequence length="42" mass="4696">MPTNTSRKSHNVPDEALMALTLDDRHSLPSGTIRYAPLFGVW</sequence>
<keyword evidence="2" id="KW-1185">Reference proteome</keyword>